<proteinExistence type="inferred from homology"/>
<dbReference type="GO" id="GO:0009860">
    <property type="term" value="P:pollen tube growth"/>
    <property type="evidence" value="ECO:0007669"/>
    <property type="project" value="TreeGrafter"/>
</dbReference>
<comment type="similarity">
    <text evidence="1">Belongs to the 'GDXG' lipolytic enzyme family.</text>
</comment>
<organism evidence="3 4">
    <name type="scientific">Hevea brasiliensis</name>
    <name type="common">Para rubber tree</name>
    <name type="synonym">Siphonia brasiliensis</name>
    <dbReference type="NCBI Taxonomy" id="3981"/>
    <lineage>
        <taxon>Eukaryota</taxon>
        <taxon>Viridiplantae</taxon>
        <taxon>Streptophyta</taxon>
        <taxon>Embryophyta</taxon>
        <taxon>Tracheophyta</taxon>
        <taxon>Spermatophyta</taxon>
        <taxon>Magnoliopsida</taxon>
        <taxon>eudicotyledons</taxon>
        <taxon>Gunneridae</taxon>
        <taxon>Pentapetalae</taxon>
        <taxon>rosids</taxon>
        <taxon>fabids</taxon>
        <taxon>Malpighiales</taxon>
        <taxon>Euphorbiaceae</taxon>
        <taxon>Crotonoideae</taxon>
        <taxon>Micrandreae</taxon>
        <taxon>Hevea</taxon>
    </lineage>
</organism>
<evidence type="ECO:0000313" key="4">
    <source>
        <dbReference type="Proteomes" id="UP000467840"/>
    </source>
</evidence>
<dbReference type="GO" id="GO:0052689">
    <property type="term" value="F:carboxylic ester hydrolase activity"/>
    <property type="evidence" value="ECO:0007669"/>
    <property type="project" value="TreeGrafter"/>
</dbReference>
<feature type="domain" description="Alpha/beta hydrolase fold-3" evidence="2">
    <location>
        <begin position="176"/>
        <end position="274"/>
    </location>
</feature>
<dbReference type="PANTHER" id="PTHR23024">
    <property type="entry name" value="ARYLACETAMIDE DEACETYLASE"/>
    <property type="match status" value="1"/>
</dbReference>
<dbReference type="AlphaFoldDB" id="A0A6A6MP27"/>
<dbReference type="EMBL" id="JAAGAX010000005">
    <property type="protein sequence ID" value="KAF2314053.1"/>
    <property type="molecule type" value="Genomic_DNA"/>
</dbReference>
<name>A0A6A6MP27_HEVBR</name>
<evidence type="ECO:0000313" key="3">
    <source>
        <dbReference type="EMBL" id="KAF2314053.1"/>
    </source>
</evidence>
<dbReference type="InterPro" id="IPR029058">
    <property type="entry name" value="AB_hydrolase_fold"/>
</dbReference>
<dbReference type="Pfam" id="PF07859">
    <property type="entry name" value="Abhydrolase_3"/>
    <property type="match status" value="1"/>
</dbReference>
<sequence>MYFIYSSRHHTSIYLFVSRARSSMAQSPRLLDLPWKVKLSISTLSFAIDITRRSNGTVNRFLMSLFDFKTSPSKKPVNGVKSTDITIDKARNLWFRLYTPTTTTGGASRNDVSMPVIFFFHGGGFAYMSPDSKLYDDFCTGLRASSLQLSSPSTTASLQNIAVQHNTKTPFFGGEERTESETRLSGQVPFVTIERADWMWRAFLPEGSDRDHPAANVFGLNSVDLSGREFPATIVFIGGLDPLQDWQRRYYEGLKKSGKKAYLVEYPNTFHAFYAYPDLPEFSLFIKEVMEFVQKQSAAANK</sequence>
<gene>
    <name evidence="3" type="ORF">GH714_021772</name>
</gene>
<reference evidence="3 4" key="1">
    <citation type="journal article" date="2020" name="Mol. Plant">
        <title>The Chromosome-Based Rubber Tree Genome Provides New Insights into Spurge Genome Evolution and Rubber Biosynthesis.</title>
        <authorList>
            <person name="Liu J."/>
            <person name="Shi C."/>
            <person name="Shi C.C."/>
            <person name="Li W."/>
            <person name="Zhang Q.J."/>
            <person name="Zhang Y."/>
            <person name="Li K."/>
            <person name="Lu H.F."/>
            <person name="Shi C."/>
            <person name="Zhu S.T."/>
            <person name="Xiao Z.Y."/>
            <person name="Nan H."/>
            <person name="Yue Y."/>
            <person name="Zhu X.G."/>
            <person name="Wu Y."/>
            <person name="Hong X.N."/>
            <person name="Fan G.Y."/>
            <person name="Tong Y."/>
            <person name="Zhang D."/>
            <person name="Mao C.L."/>
            <person name="Liu Y.L."/>
            <person name="Hao S.J."/>
            <person name="Liu W.Q."/>
            <person name="Lv M.Q."/>
            <person name="Zhang H.B."/>
            <person name="Liu Y."/>
            <person name="Hu-Tang G.R."/>
            <person name="Wang J.P."/>
            <person name="Wang J.H."/>
            <person name="Sun Y.H."/>
            <person name="Ni S.B."/>
            <person name="Chen W.B."/>
            <person name="Zhang X.C."/>
            <person name="Jiao Y.N."/>
            <person name="Eichler E.E."/>
            <person name="Li G.H."/>
            <person name="Liu X."/>
            <person name="Gao L.Z."/>
        </authorList>
    </citation>
    <scope>NUCLEOTIDE SEQUENCE [LARGE SCALE GENOMIC DNA]</scope>
    <source>
        <strain evidence="4">cv. GT1</strain>
        <tissue evidence="3">Leaf</tissue>
    </source>
</reference>
<dbReference type="Proteomes" id="UP000467840">
    <property type="component" value="Chromosome 15"/>
</dbReference>
<evidence type="ECO:0000256" key="1">
    <source>
        <dbReference type="ARBA" id="ARBA00010515"/>
    </source>
</evidence>
<dbReference type="InterPro" id="IPR050466">
    <property type="entry name" value="Carboxylest/Gibb_receptor"/>
</dbReference>
<dbReference type="Gene3D" id="3.40.50.1820">
    <property type="entry name" value="alpha/beta hydrolase"/>
    <property type="match status" value="2"/>
</dbReference>
<keyword evidence="4" id="KW-1185">Reference proteome</keyword>
<comment type="caution">
    <text evidence="3">The sequence shown here is derived from an EMBL/GenBank/DDBJ whole genome shotgun (WGS) entry which is preliminary data.</text>
</comment>
<dbReference type="InterPro" id="IPR013094">
    <property type="entry name" value="AB_hydrolase_3"/>
</dbReference>
<evidence type="ECO:0000259" key="2">
    <source>
        <dbReference type="Pfam" id="PF07859"/>
    </source>
</evidence>
<dbReference type="PANTHER" id="PTHR23024:SF24">
    <property type="entry name" value="ALPHA_BETA HYDROLASE FOLD-3 DOMAIN-CONTAINING PROTEIN"/>
    <property type="match status" value="1"/>
</dbReference>
<dbReference type="SUPFAM" id="SSF53474">
    <property type="entry name" value="alpha/beta-Hydrolases"/>
    <property type="match status" value="1"/>
</dbReference>
<accession>A0A6A6MP27</accession>
<protein>
    <recommendedName>
        <fullName evidence="2">Alpha/beta hydrolase fold-3 domain-containing protein</fullName>
    </recommendedName>
</protein>